<comment type="subcellular location">
    <subcellularLocation>
        <location evidence="1">Membrane</location>
        <topology evidence="1">Multi-pass membrane protein</topology>
    </subcellularLocation>
</comment>
<feature type="compositionally biased region" description="Polar residues" evidence="11">
    <location>
        <begin position="630"/>
        <end position="645"/>
    </location>
</feature>
<evidence type="ECO:0000256" key="6">
    <source>
        <dbReference type="ARBA" id="ARBA00022989"/>
    </source>
</evidence>
<dbReference type="AlphaFoldDB" id="A0AAV5AF80"/>
<feature type="transmembrane region" description="Helical" evidence="12">
    <location>
        <begin position="235"/>
        <end position="254"/>
    </location>
</feature>
<evidence type="ECO:0000256" key="7">
    <source>
        <dbReference type="ARBA" id="ARBA00023053"/>
    </source>
</evidence>
<feature type="compositionally biased region" description="Acidic residues" evidence="11">
    <location>
        <begin position="647"/>
        <end position="656"/>
    </location>
</feature>
<dbReference type="PANTHER" id="PTHR31382">
    <property type="entry name" value="NA(+)/H(+) ANTIPORTER"/>
    <property type="match status" value="1"/>
</dbReference>
<dbReference type="InterPro" id="IPR004712">
    <property type="entry name" value="Na+/H+_antiporter_fungi"/>
</dbReference>
<comment type="similarity">
    <text evidence="2">Belongs to the fungal Na(+)/H(+) exchanger family.</text>
</comment>
<dbReference type="GO" id="GO:0042391">
    <property type="term" value="P:regulation of membrane potential"/>
    <property type="evidence" value="ECO:0007669"/>
    <property type="project" value="InterPro"/>
</dbReference>
<sequence>MFSLFLREKLYIGEACWAFIFGVVIGPYGANFFNPRGWTSSESSVNTITLEVTRIVLAIGVFAIGVELPKQYMKKHWRSLFFLLVPIMTWIINYGWFVSAGLIFALIPGLSFLSSLAVGACLTPTDPILAAAVIGGKYADKHVPAHLRHHEVVLGVVFGSVVGYGFRHLMRFCERKDLIDRKSYVAQYVALALFSVGSTTLLGSDDLLSAFASGTAFAWDGFFNKQTEDSAFSSVIDLLFNIAAFIYIGAWMPFHLFTSAALTLSVWRLIVLAILILILRRLPVMLALYRWIPDVKTFREAVFSGHFGPIGVGAVFISTLAVGQLPPAHDPPRNQVELLAASIQPIVAFMVLCSITVHGLSIPFFSLSRRVHSVSRTWSRHQSTDLGGPEWATQTRRVNGPEDIVINRDRDAAANVMELGQSEKVESDAATTVGGGDRGEIDNNLGGEPTSRDENPPDGFARDGNRTEWREGPHLVVEHSHGPGDEVDVEVRRDVAGEEERSGPVQTFHGLEADVQQEVEKHLNHLKDMPANIEHEAARELGEIKEGAAHLRDETVNILRHAGDTLTPRHDGDEDLREREEDWDDIEDEDEDEENTRGRPLTTERSGKPLHRPRRPKVRLISTKLPRHGSGQSKTQPTTPISASISLDDEDKEEEEPARGRDMSRSRSVGDLHATGRGQSKLANLRPAHAAKGFVSRLKREEAHRASSPARSIRFADQQPPPSA</sequence>
<feature type="transmembrane region" description="Helical" evidence="12">
    <location>
        <begin position="80"/>
        <end position="107"/>
    </location>
</feature>
<feature type="domain" description="Cation/H+ exchanger transmembrane" evidence="13">
    <location>
        <begin position="6"/>
        <end position="135"/>
    </location>
</feature>
<feature type="compositionally biased region" description="Acidic residues" evidence="11">
    <location>
        <begin position="581"/>
        <end position="594"/>
    </location>
</feature>
<evidence type="ECO:0000256" key="9">
    <source>
        <dbReference type="ARBA" id="ARBA00023136"/>
    </source>
</evidence>
<keyword evidence="3" id="KW-0813">Transport</keyword>
<dbReference type="PANTHER" id="PTHR31382:SF4">
    <property type="entry name" value="NA(+)_H(+) ANTIPORTER"/>
    <property type="match status" value="1"/>
</dbReference>
<evidence type="ECO:0000256" key="4">
    <source>
        <dbReference type="ARBA" id="ARBA00022449"/>
    </source>
</evidence>
<feature type="compositionally biased region" description="Basic and acidic residues" evidence="11">
    <location>
        <begin position="562"/>
        <end position="580"/>
    </location>
</feature>
<evidence type="ECO:0000256" key="1">
    <source>
        <dbReference type="ARBA" id="ARBA00004141"/>
    </source>
</evidence>
<organism evidence="14 15">
    <name type="scientific">Clathrus columnatus</name>
    <dbReference type="NCBI Taxonomy" id="1419009"/>
    <lineage>
        <taxon>Eukaryota</taxon>
        <taxon>Fungi</taxon>
        <taxon>Dikarya</taxon>
        <taxon>Basidiomycota</taxon>
        <taxon>Agaricomycotina</taxon>
        <taxon>Agaricomycetes</taxon>
        <taxon>Phallomycetidae</taxon>
        <taxon>Phallales</taxon>
        <taxon>Clathraceae</taxon>
        <taxon>Clathrus</taxon>
    </lineage>
</organism>
<proteinExistence type="inferred from homology"/>
<dbReference type="GO" id="GO:0015385">
    <property type="term" value="F:sodium:proton antiporter activity"/>
    <property type="evidence" value="ECO:0007669"/>
    <property type="project" value="InterPro"/>
</dbReference>
<keyword evidence="9 12" id="KW-0472">Membrane</keyword>
<evidence type="ECO:0000259" key="13">
    <source>
        <dbReference type="Pfam" id="PF00999"/>
    </source>
</evidence>
<keyword evidence="8" id="KW-0406">Ion transport</keyword>
<feature type="transmembrane region" description="Helical" evidence="12">
    <location>
        <begin position="152"/>
        <end position="170"/>
    </location>
</feature>
<evidence type="ECO:0000256" key="2">
    <source>
        <dbReference type="ARBA" id="ARBA00005248"/>
    </source>
</evidence>
<evidence type="ECO:0000256" key="5">
    <source>
        <dbReference type="ARBA" id="ARBA00022692"/>
    </source>
</evidence>
<dbReference type="Proteomes" id="UP001050691">
    <property type="component" value="Unassembled WGS sequence"/>
</dbReference>
<feature type="transmembrane region" description="Helical" evidence="12">
    <location>
        <begin position="343"/>
        <end position="367"/>
    </location>
</feature>
<dbReference type="GO" id="GO:0005886">
    <property type="term" value="C:plasma membrane"/>
    <property type="evidence" value="ECO:0007669"/>
    <property type="project" value="InterPro"/>
</dbReference>
<evidence type="ECO:0000256" key="12">
    <source>
        <dbReference type="SAM" id="Phobius"/>
    </source>
</evidence>
<keyword evidence="5 12" id="KW-0812">Transmembrane</keyword>
<feature type="compositionally biased region" description="Basic and acidic residues" evidence="11">
    <location>
        <begin position="657"/>
        <end position="670"/>
    </location>
</feature>
<feature type="transmembrane region" description="Helical" evidence="12">
    <location>
        <begin position="266"/>
        <end position="289"/>
    </location>
</feature>
<feature type="region of interest" description="Disordered" evidence="11">
    <location>
        <begin position="419"/>
        <end position="467"/>
    </location>
</feature>
<feature type="compositionally biased region" description="Basic and acidic residues" evidence="11">
    <location>
        <begin position="450"/>
        <end position="467"/>
    </location>
</feature>
<keyword evidence="7" id="KW-0915">Sodium</keyword>
<keyword evidence="15" id="KW-1185">Reference proteome</keyword>
<feature type="transmembrane region" description="Helical" evidence="12">
    <location>
        <begin position="301"/>
        <end position="323"/>
    </location>
</feature>
<dbReference type="EMBL" id="BPWL01000008">
    <property type="protein sequence ID" value="GJJ13292.1"/>
    <property type="molecule type" value="Genomic_DNA"/>
</dbReference>
<keyword evidence="6 12" id="KW-1133">Transmembrane helix</keyword>
<evidence type="ECO:0000313" key="15">
    <source>
        <dbReference type="Proteomes" id="UP001050691"/>
    </source>
</evidence>
<dbReference type="GO" id="GO:0036376">
    <property type="term" value="P:sodium ion export across plasma membrane"/>
    <property type="evidence" value="ECO:0007669"/>
    <property type="project" value="InterPro"/>
</dbReference>
<comment type="caution">
    <text evidence="14">The sequence shown here is derived from an EMBL/GenBank/DDBJ whole genome shotgun (WGS) entry which is preliminary data.</text>
</comment>
<dbReference type="Pfam" id="PF00999">
    <property type="entry name" value="Na_H_Exchanger"/>
    <property type="match status" value="2"/>
</dbReference>
<feature type="transmembrane region" description="Helical" evidence="12">
    <location>
        <begin position="50"/>
        <end position="68"/>
    </location>
</feature>
<evidence type="ECO:0000256" key="3">
    <source>
        <dbReference type="ARBA" id="ARBA00022448"/>
    </source>
</evidence>
<accession>A0AAV5AF80</accession>
<dbReference type="GO" id="GO:0030007">
    <property type="term" value="P:intracellular potassium ion homeostasis"/>
    <property type="evidence" value="ECO:0007669"/>
    <property type="project" value="TreeGrafter"/>
</dbReference>
<feature type="domain" description="Cation/H+ exchanger transmembrane" evidence="13">
    <location>
        <begin position="152"/>
        <end position="365"/>
    </location>
</feature>
<reference evidence="14" key="1">
    <citation type="submission" date="2021-10" db="EMBL/GenBank/DDBJ databases">
        <title>De novo Genome Assembly of Clathrus columnatus (Basidiomycota, Fungi) Using Illumina and Nanopore Sequence Data.</title>
        <authorList>
            <person name="Ogiso-Tanaka E."/>
            <person name="Itagaki H."/>
            <person name="Hosoya T."/>
            <person name="Hosaka K."/>
        </authorList>
    </citation>
    <scope>NUCLEOTIDE SEQUENCE</scope>
    <source>
        <strain evidence="14">MO-923</strain>
    </source>
</reference>
<evidence type="ECO:0000313" key="14">
    <source>
        <dbReference type="EMBL" id="GJJ13292.1"/>
    </source>
</evidence>
<evidence type="ECO:0000256" key="8">
    <source>
        <dbReference type="ARBA" id="ARBA00023065"/>
    </source>
</evidence>
<keyword evidence="10" id="KW-0739">Sodium transport</keyword>
<feature type="region of interest" description="Disordered" evidence="11">
    <location>
        <begin position="562"/>
        <end position="724"/>
    </location>
</feature>
<dbReference type="GO" id="GO:0120029">
    <property type="term" value="P:proton export across plasma membrane"/>
    <property type="evidence" value="ECO:0007669"/>
    <property type="project" value="InterPro"/>
</dbReference>
<protein>
    <recommendedName>
        <fullName evidence="13">Cation/H+ exchanger transmembrane domain-containing protein</fullName>
    </recommendedName>
</protein>
<keyword evidence="4" id="KW-0050">Antiport</keyword>
<evidence type="ECO:0000256" key="11">
    <source>
        <dbReference type="SAM" id="MobiDB-lite"/>
    </source>
</evidence>
<gene>
    <name evidence="14" type="ORF">Clacol_007544</name>
</gene>
<feature type="compositionally biased region" description="Basic residues" evidence="11">
    <location>
        <begin position="608"/>
        <end position="618"/>
    </location>
</feature>
<name>A0AAV5AF80_9AGAM</name>
<evidence type="ECO:0000256" key="10">
    <source>
        <dbReference type="ARBA" id="ARBA00023201"/>
    </source>
</evidence>
<dbReference type="InterPro" id="IPR006153">
    <property type="entry name" value="Cation/H_exchanger_TM"/>
</dbReference>
<feature type="transmembrane region" description="Helical" evidence="12">
    <location>
        <begin position="12"/>
        <end position="30"/>
    </location>
</feature>